<gene>
    <name evidence="1" type="ORF">C1SCF055_LOCUS17877</name>
</gene>
<reference evidence="2 3" key="2">
    <citation type="submission" date="2024-05" db="EMBL/GenBank/DDBJ databases">
        <authorList>
            <person name="Chen Y."/>
            <person name="Shah S."/>
            <person name="Dougan E. K."/>
            <person name="Thang M."/>
            <person name="Chan C."/>
        </authorList>
    </citation>
    <scope>NUCLEOTIDE SEQUENCE [LARGE SCALE GENOMIC DNA]</scope>
</reference>
<dbReference type="EMBL" id="CAMXCT020001532">
    <property type="protein sequence ID" value="CAL1144304.1"/>
    <property type="molecule type" value="Genomic_DNA"/>
</dbReference>
<accession>A0A9P1CFL6</accession>
<reference evidence="1" key="1">
    <citation type="submission" date="2022-10" db="EMBL/GenBank/DDBJ databases">
        <authorList>
            <person name="Chen Y."/>
            <person name="Dougan E. K."/>
            <person name="Chan C."/>
            <person name="Rhodes N."/>
            <person name="Thang M."/>
        </authorList>
    </citation>
    <scope>NUCLEOTIDE SEQUENCE</scope>
</reference>
<comment type="caution">
    <text evidence="1">The sequence shown here is derived from an EMBL/GenBank/DDBJ whole genome shotgun (WGS) entry which is preliminary data.</text>
</comment>
<evidence type="ECO:0000313" key="3">
    <source>
        <dbReference type="Proteomes" id="UP001152797"/>
    </source>
</evidence>
<organism evidence="1">
    <name type="scientific">Cladocopium goreaui</name>
    <dbReference type="NCBI Taxonomy" id="2562237"/>
    <lineage>
        <taxon>Eukaryota</taxon>
        <taxon>Sar</taxon>
        <taxon>Alveolata</taxon>
        <taxon>Dinophyceae</taxon>
        <taxon>Suessiales</taxon>
        <taxon>Symbiodiniaceae</taxon>
        <taxon>Cladocopium</taxon>
    </lineage>
</organism>
<evidence type="ECO:0000313" key="1">
    <source>
        <dbReference type="EMBL" id="CAI3990929.1"/>
    </source>
</evidence>
<dbReference type="Proteomes" id="UP001152797">
    <property type="component" value="Unassembled WGS sequence"/>
</dbReference>
<proteinExistence type="predicted"/>
<dbReference type="AlphaFoldDB" id="A0A9P1CFL6"/>
<protein>
    <submittedName>
        <fullName evidence="2">SAM domain-containing protein</fullName>
    </submittedName>
</protein>
<sequence length="321" mass="35877">MSSNPTTVDLLSDFDPLREAPTLSQTFHGNDESPAPVVLVQGRNELVVARDVPKNDSLQQGVYNIEEVRRARDFVEKLHHGLEPSNVTLANKIENVVGKSLASVLHLKTSLPARLQSLLADVQQVRAVEGKRVVDIIERSGLKDDDVKNAQNGISQIQTHIFGEKMNDLLNMVQECEEEFRKTEGGYDQCMHEQEANLCRTYNITKYIKYVYTPLKVIVAPPDLVLSGSICVSFATSVSMKHRPGLASLFFGAFGFAVATLSTKFLSLGLRSDFDQIQIEKKENLSEVRQIRSMGQQMGNHLKTIQDDIQRLQACHTRLSI</sequence>
<name>A0A9P1CFL6_9DINO</name>
<dbReference type="EMBL" id="CAMXCT010001532">
    <property type="protein sequence ID" value="CAI3990929.1"/>
    <property type="molecule type" value="Genomic_DNA"/>
</dbReference>
<dbReference type="EMBL" id="CAMXCT030001532">
    <property type="protein sequence ID" value="CAL4778241.1"/>
    <property type="molecule type" value="Genomic_DNA"/>
</dbReference>
<evidence type="ECO:0000313" key="2">
    <source>
        <dbReference type="EMBL" id="CAL4778241.1"/>
    </source>
</evidence>
<keyword evidence="3" id="KW-1185">Reference proteome</keyword>